<proteinExistence type="predicted"/>
<protein>
    <submittedName>
        <fullName evidence="2">Uncharacterized protein</fullName>
    </submittedName>
</protein>
<accession>A0A8S5L743</accession>
<evidence type="ECO:0000256" key="1">
    <source>
        <dbReference type="SAM" id="MobiDB-lite"/>
    </source>
</evidence>
<sequence>MKENSIDITIINKQVLESLTAGLSGIDKDSAIKSGLSKGGEIIKQGGIRRLQNRMRAGPGGKTGNLLRSFTVRVKRDKPGVLAGFKKGKNGGNHSHLVDLGTVERIRKHKSRKRGGKGGRTGRATPNYFWNDTNELDKNKAMIEIRTGIAEFVEKVKAKCV</sequence>
<dbReference type="EMBL" id="BK014648">
    <property type="protein sequence ID" value="DAD65735.1"/>
    <property type="molecule type" value="Genomic_DNA"/>
</dbReference>
<name>A0A8S5L743_9CAUD</name>
<organism evidence="2">
    <name type="scientific">Siphoviridae sp. ctNiB4</name>
    <dbReference type="NCBI Taxonomy" id="2823575"/>
    <lineage>
        <taxon>Viruses</taxon>
        <taxon>Duplodnaviria</taxon>
        <taxon>Heunggongvirae</taxon>
        <taxon>Uroviricota</taxon>
        <taxon>Caudoviricetes</taxon>
    </lineage>
</organism>
<feature type="region of interest" description="Disordered" evidence="1">
    <location>
        <begin position="107"/>
        <end position="126"/>
    </location>
</feature>
<evidence type="ECO:0000313" key="2">
    <source>
        <dbReference type="EMBL" id="DAD65735.1"/>
    </source>
</evidence>
<reference evidence="2" key="1">
    <citation type="journal article" date="2021" name="Proc. Natl. Acad. Sci. U.S.A.">
        <title>A Catalog of Tens of Thousands of Viruses from Human Metagenomes Reveals Hidden Associations with Chronic Diseases.</title>
        <authorList>
            <person name="Tisza M.J."/>
            <person name="Buck C.B."/>
        </authorList>
    </citation>
    <scope>NUCLEOTIDE SEQUENCE</scope>
    <source>
        <strain evidence="2">CtNiB4</strain>
    </source>
</reference>
<feature type="compositionally biased region" description="Basic residues" evidence="1">
    <location>
        <begin position="107"/>
        <end position="117"/>
    </location>
</feature>